<dbReference type="PANTHER" id="PTHR46347">
    <property type="entry name" value="RING/FYVE/PHD ZINC FINGER SUPERFAMILY PROTEIN"/>
    <property type="match status" value="1"/>
</dbReference>
<evidence type="ECO:0000259" key="6">
    <source>
        <dbReference type="PROSITE" id="PS51292"/>
    </source>
</evidence>
<dbReference type="OrthoDB" id="264354at2759"/>
<dbReference type="PROSITE" id="PS51292">
    <property type="entry name" value="ZF_RING_CH"/>
    <property type="match status" value="1"/>
</dbReference>
<protein>
    <recommendedName>
        <fullName evidence="6">RING-CH-type domain-containing protein</fullName>
    </recommendedName>
</protein>
<evidence type="ECO:0000313" key="8">
    <source>
        <dbReference type="Proteomes" id="UP000244855"/>
    </source>
</evidence>
<feature type="compositionally biased region" description="Basic and acidic residues" evidence="4">
    <location>
        <begin position="49"/>
        <end position="60"/>
    </location>
</feature>
<keyword evidence="8" id="KW-1185">Reference proteome</keyword>
<evidence type="ECO:0000256" key="2">
    <source>
        <dbReference type="ARBA" id="ARBA00022771"/>
    </source>
</evidence>
<sequence length="327" mass="37143">MSYNTGSNPTPEWDWENVPKEEATTEEGIPSRRRTPYSFSATDQPSEQDPSHEEASHTESPRSNQDAGSSKRSHWPPRQCRICLETVQPTFDAPSEYLPGFMQTTSNVKYEDESGRLLRPCLCKGSSKYVHESCLQAWRHADSSYGPRNYYHCPTCGFKYRLARLGAGRFVASIAAQIILTIIILVLAVFVLGFIADPIINLYLDPWGFLSPWSRYDEYYYYDDEEAVGWVEHFAKGIASMGVLGFAKFFFARPFSWIRFGSSGRGRTTGRDRHEQISWLVILIGVGTVLLAIYKGVRAWSRRTLERAGERVMDVQGDDGDEDVTEE</sequence>
<evidence type="ECO:0000313" key="7">
    <source>
        <dbReference type="EMBL" id="PVH94348.1"/>
    </source>
</evidence>
<dbReference type="Pfam" id="PF12906">
    <property type="entry name" value="RINGv"/>
    <property type="match status" value="1"/>
</dbReference>
<gene>
    <name evidence="7" type="ORF">DM02DRAFT_693418</name>
</gene>
<evidence type="ECO:0000256" key="4">
    <source>
        <dbReference type="SAM" id="MobiDB-lite"/>
    </source>
</evidence>
<organism evidence="7 8">
    <name type="scientific">Periconia macrospinosa</name>
    <dbReference type="NCBI Taxonomy" id="97972"/>
    <lineage>
        <taxon>Eukaryota</taxon>
        <taxon>Fungi</taxon>
        <taxon>Dikarya</taxon>
        <taxon>Ascomycota</taxon>
        <taxon>Pezizomycotina</taxon>
        <taxon>Dothideomycetes</taxon>
        <taxon>Pleosporomycetidae</taxon>
        <taxon>Pleosporales</taxon>
        <taxon>Massarineae</taxon>
        <taxon>Periconiaceae</taxon>
        <taxon>Periconia</taxon>
    </lineage>
</organism>
<dbReference type="AlphaFoldDB" id="A0A2V1D8F2"/>
<feature type="region of interest" description="Disordered" evidence="4">
    <location>
        <begin position="1"/>
        <end position="75"/>
    </location>
</feature>
<reference evidence="7 8" key="1">
    <citation type="journal article" date="2018" name="Sci. Rep.">
        <title>Comparative genomics provides insights into the lifestyle and reveals functional heterogeneity of dark septate endophytic fungi.</title>
        <authorList>
            <person name="Knapp D.G."/>
            <person name="Nemeth J.B."/>
            <person name="Barry K."/>
            <person name="Hainaut M."/>
            <person name="Henrissat B."/>
            <person name="Johnson J."/>
            <person name="Kuo A."/>
            <person name="Lim J.H.P."/>
            <person name="Lipzen A."/>
            <person name="Nolan M."/>
            <person name="Ohm R.A."/>
            <person name="Tamas L."/>
            <person name="Grigoriev I.V."/>
            <person name="Spatafora J.W."/>
            <person name="Nagy L.G."/>
            <person name="Kovacs G.M."/>
        </authorList>
    </citation>
    <scope>NUCLEOTIDE SEQUENCE [LARGE SCALE GENOMIC DNA]</scope>
    <source>
        <strain evidence="7 8">DSE2036</strain>
    </source>
</reference>
<dbReference type="Proteomes" id="UP000244855">
    <property type="component" value="Unassembled WGS sequence"/>
</dbReference>
<dbReference type="GO" id="GO:0008270">
    <property type="term" value="F:zinc ion binding"/>
    <property type="evidence" value="ECO:0007669"/>
    <property type="project" value="UniProtKB-KW"/>
</dbReference>
<accession>A0A2V1D8F2</accession>
<evidence type="ECO:0000256" key="5">
    <source>
        <dbReference type="SAM" id="Phobius"/>
    </source>
</evidence>
<feature type="compositionally biased region" description="Polar residues" evidence="4">
    <location>
        <begin position="37"/>
        <end position="48"/>
    </location>
</feature>
<keyword evidence="5" id="KW-1133">Transmembrane helix</keyword>
<dbReference type="PANTHER" id="PTHR46347:SF1">
    <property type="entry name" value="RING_FYVE_PHD ZINC FINGER SUPERFAMILY PROTEIN"/>
    <property type="match status" value="1"/>
</dbReference>
<dbReference type="STRING" id="97972.A0A2V1D8F2"/>
<keyword evidence="5" id="KW-0812">Transmembrane</keyword>
<keyword evidence="5" id="KW-0472">Membrane</keyword>
<feature type="transmembrane region" description="Helical" evidence="5">
    <location>
        <begin position="170"/>
        <end position="196"/>
    </location>
</feature>
<dbReference type="EMBL" id="KZ805539">
    <property type="protein sequence ID" value="PVH94348.1"/>
    <property type="molecule type" value="Genomic_DNA"/>
</dbReference>
<feature type="domain" description="RING-CH-type" evidence="6">
    <location>
        <begin position="72"/>
        <end position="163"/>
    </location>
</feature>
<evidence type="ECO:0000256" key="3">
    <source>
        <dbReference type="ARBA" id="ARBA00022833"/>
    </source>
</evidence>
<dbReference type="Gene3D" id="3.30.40.10">
    <property type="entry name" value="Zinc/RING finger domain, C3HC4 (zinc finger)"/>
    <property type="match status" value="1"/>
</dbReference>
<proteinExistence type="predicted"/>
<keyword evidence="2" id="KW-0863">Zinc-finger</keyword>
<feature type="compositionally biased region" description="Polar residues" evidence="4">
    <location>
        <begin position="1"/>
        <end position="10"/>
    </location>
</feature>
<keyword evidence="1" id="KW-0479">Metal-binding</keyword>
<dbReference type="InterPro" id="IPR011016">
    <property type="entry name" value="Znf_RING-CH"/>
</dbReference>
<keyword evidence="3" id="KW-0862">Zinc</keyword>
<name>A0A2V1D8F2_9PLEO</name>
<dbReference type="SUPFAM" id="SSF57850">
    <property type="entry name" value="RING/U-box"/>
    <property type="match status" value="1"/>
</dbReference>
<evidence type="ECO:0000256" key="1">
    <source>
        <dbReference type="ARBA" id="ARBA00022723"/>
    </source>
</evidence>
<dbReference type="CDD" id="cd16495">
    <property type="entry name" value="RING_CH-C4HC3_MARCH"/>
    <property type="match status" value="1"/>
</dbReference>
<dbReference type="SMART" id="SM00744">
    <property type="entry name" value="RINGv"/>
    <property type="match status" value="1"/>
</dbReference>
<feature type="transmembrane region" description="Helical" evidence="5">
    <location>
        <begin position="277"/>
        <end position="297"/>
    </location>
</feature>
<feature type="compositionally biased region" description="Polar residues" evidence="4">
    <location>
        <begin position="61"/>
        <end position="70"/>
    </location>
</feature>
<dbReference type="InterPro" id="IPR013083">
    <property type="entry name" value="Znf_RING/FYVE/PHD"/>
</dbReference>